<name>A0AAI8YTQ8_9PEZI</name>
<accession>A0AAI8YTQ8</accession>
<protein>
    <submittedName>
        <fullName evidence="3">Uncharacterized protein</fullName>
    </submittedName>
</protein>
<proteinExistence type="predicted"/>
<dbReference type="Proteomes" id="UP001296104">
    <property type="component" value="Unassembled WGS sequence"/>
</dbReference>
<reference evidence="3" key="1">
    <citation type="submission" date="2023-11" db="EMBL/GenBank/DDBJ databases">
        <authorList>
            <person name="Alioto T."/>
            <person name="Alioto T."/>
            <person name="Gomez Garrido J."/>
        </authorList>
    </citation>
    <scope>NUCLEOTIDE SEQUENCE</scope>
</reference>
<dbReference type="EMBL" id="CAVMBE010000007">
    <property type="protein sequence ID" value="CAK3860504.1"/>
    <property type="molecule type" value="Genomic_DNA"/>
</dbReference>
<feature type="region of interest" description="Disordered" evidence="2">
    <location>
        <begin position="1"/>
        <end position="77"/>
    </location>
</feature>
<feature type="coiled-coil region" evidence="1">
    <location>
        <begin position="85"/>
        <end position="119"/>
    </location>
</feature>
<dbReference type="AlphaFoldDB" id="A0AAI8YTQ8"/>
<evidence type="ECO:0000256" key="2">
    <source>
        <dbReference type="SAM" id="MobiDB-lite"/>
    </source>
</evidence>
<feature type="compositionally biased region" description="Basic and acidic residues" evidence="2">
    <location>
        <begin position="7"/>
        <end position="25"/>
    </location>
</feature>
<organism evidence="3 4">
    <name type="scientific">Lecanosticta acicola</name>
    <dbReference type="NCBI Taxonomy" id="111012"/>
    <lineage>
        <taxon>Eukaryota</taxon>
        <taxon>Fungi</taxon>
        <taxon>Dikarya</taxon>
        <taxon>Ascomycota</taxon>
        <taxon>Pezizomycotina</taxon>
        <taxon>Dothideomycetes</taxon>
        <taxon>Dothideomycetidae</taxon>
        <taxon>Mycosphaerellales</taxon>
        <taxon>Mycosphaerellaceae</taxon>
        <taxon>Lecanosticta</taxon>
    </lineage>
</organism>
<evidence type="ECO:0000313" key="4">
    <source>
        <dbReference type="Proteomes" id="UP001296104"/>
    </source>
</evidence>
<sequence>MAFHTDQVLKRPAPDTQDGKSEQPRKRGNISETTEHKMEVLMQSSILVEDSSDDEIHPQSDPGAKKQGMTAREARDHFADISGYVEELEKQVRDKGEEVSRLQVEMQTLRDKANRLIMKKNGRIRELVRERDASNDLVDSWRLRALNSDREIEDMRAQALAEKEKWFEAKHVASMERARCADVVKAAKDVVDCHTADFSGKMQKLDEAAKALGPTRKP</sequence>
<evidence type="ECO:0000313" key="3">
    <source>
        <dbReference type="EMBL" id="CAK3860504.1"/>
    </source>
</evidence>
<comment type="caution">
    <text evidence="3">The sequence shown here is derived from an EMBL/GenBank/DDBJ whole genome shotgun (WGS) entry which is preliminary data.</text>
</comment>
<gene>
    <name evidence="3" type="ORF">LECACI_7A001810</name>
</gene>
<keyword evidence="1" id="KW-0175">Coiled coil</keyword>
<keyword evidence="4" id="KW-1185">Reference proteome</keyword>
<evidence type="ECO:0000256" key="1">
    <source>
        <dbReference type="SAM" id="Coils"/>
    </source>
</evidence>